<reference evidence="12" key="2">
    <citation type="submission" date="2020-09" db="EMBL/GenBank/DDBJ databases">
        <authorList>
            <person name="Sun Q."/>
            <person name="Ohkuma M."/>
        </authorList>
    </citation>
    <scope>NUCLEOTIDE SEQUENCE</scope>
    <source>
        <strain evidence="12">JCM 15325</strain>
    </source>
</reference>
<protein>
    <recommendedName>
        <fullName evidence="9">Ascorbate-specific PTS system EIIA component</fullName>
    </recommendedName>
    <alternativeName>
        <fullName evidence="10">Ascorbate-specific phosphotransferase enzyme IIA component</fullName>
    </alternativeName>
</protein>
<evidence type="ECO:0000256" key="9">
    <source>
        <dbReference type="ARBA" id="ARBA00041175"/>
    </source>
</evidence>
<evidence type="ECO:0000256" key="2">
    <source>
        <dbReference type="ARBA" id="ARBA00022448"/>
    </source>
</evidence>
<evidence type="ECO:0000313" key="12">
    <source>
        <dbReference type="EMBL" id="GGL57359.1"/>
    </source>
</evidence>
<evidence type="ECO:0000256" key="1">
    <source>
        <dbReference type="ARBA" id="ARBA00004496"/>
    </source>
</evidence>
<keyword evidence="7" id="KW-0418">Kinase</keyword>
<evidence type="ECO:0000313" key="13">
    <source>
        <dbReference type="Proteomes" id="UP000654670"/>
    </source>
</evidence>
<dbReference type="InterPro" id="IPR016152">
    <property type="entry name" value="PTrfase/Anion_transptr"/>
</dbReference>
<dbReference type="PROSITE" id="PS51094">
    <property type="entry name" value="PTS_EIIA_TYPE_2"/>
    <property type="match status" value="1"/>
</dbReference>
<keyword evidence="2" id="KW-0813">Transport</keyword>
<keyword evidence="13" id="KW-1185">Reference proteome</keyword>
<evidence type="ECO:0000256" key="10">
    <source>
        <dbReference type="ARBA" id="ARBA00042072"/>
    </source>
</evidence>
<evidence type="ECO:0000256" key="8">
    <source>
        <dbReference type="ARBA" id="ARBA00037387"/>
    </source>
</evidence>
<organism evidence="12 13">
    <name type="scientific">Sporolactobacillus putidus</name>
    <dbReference type="NCBI Taxonomy" id="492735"/>
    <lineage>
        <taxon>Bacteria</taxon>
        <taxon>Bacillati</taxon>
        <taxon>Bacillota</taxon>
        <taxon>Bacilli</taxon>
        <taxon>Bacillales</taxon>
        <taxon>Sporolactobacillaceae</taxon>
        <taxon>Sporolactobacillus</taxon>
    </lineage>
</organism>
<dbReference type="InterPro" id="IPR002178">
    <property type="entry name" value="PTS_EIIA_type-2_dom"/>
</dbReference>
<evidence type="ECO:0000256" key="6">
    <source>
        <dbReference type="ARBA" id="ARBA00022683"/>
    </source>
</evidence>
<keyword evidence="3" id="KW-0963">Cytoplasm</keyword>
<keyword evidence="6" id="KW-0598">Phosphotransferase system</keyword>
<dbReference type="RefSeq" id="WP_188803248.1">
    <property type="nucleotide sequence ID" value="NZ_BMOK01000009.1"/>
</dbReference>
<evidence type="ECO:0000259" key="11">
    <source>
        <dbReference type="PROSITE" id="PS51094"/>
    </source>
</evidence>
<evidence type="ECO:0000256" key="5">
    <source>
        <dbReference type="ARBA" id="ARBA00022679"/>
    </source>
</evidence>
<comment type="caution">
    <text evidence="12">The sequence shown here is derived from an EMBL/GenBank/DDBJ whole genome shotgun (WGS) entry which is preliminary data.</text>
</comment>
<dbReference type="AlphaFoldDB" id="A0A917S5J3"/>
<dbReference type="PANTHER" id="PTHR36203">
    <property type="entry name" value="ASCORBATE-SPECIFIC PTS SYSTEM EIIA COMPONENT"/>
    <property type="match status" value="1"/>
</dbReference>
<evidence type="ECO:0000256" key="7">
    <source>
        <dbReference type="ARBA" id="ARBA00022777"/>
    </source>
</evidence>
<dbReference type="SUPFAM" id="SSF55804">
    <property type="entry name" value="Phoshotransferase/anion transport protein"/>
    <property type="match status" value="1"/>
</dbReference>
<dbReference type="PANTHER" id="PTHR36203:SF1">
    <property type="entry name" value="ASCORBATE-SPECIFIC PTS SYSTEM EIIA COMPONENT"/>
    <property type="match status" value="1"/>
</dbReference>
<dbReference type="Proteomes" id="UP000654670">
    <property type="component" value="Unassembled WGS sequence"/>
</dbReference>
<reference evidence="12" key="1">
    <citation type="journal article" date="2014" name="Int. J. Syst. Evol. Microbiol.">
        <title>Complete genome sequence of Corynebacterium casei LMG S-19264T (=DSM 44701T), isolated from a smear-ripened cheese.</title>
        <authorList>
            <consortium name="US DOE Joint Genome Institute (JGI-PGF)"/>
            <person name="Walter F."/>
            <person name="Albersmeier A."/>
            <person name="Kalinowski J."/>
            <person name="Ruckert C."/>
        </authorList>
    </citation>
    <scope>NUCLEOTIDE SEQUENCE</scope>
    <source>
        <strain evidence="12">JCM 15325</strain>
    </source>
</reference>
<dbReference type="CDD" id="cd00211">
    <property type="entry name" value="PTS_IIA_fru"/>
    <property type="match status" value="1"/>
</dbReference>
<keyword evidence="5" id="KW-0808">Transferase</keyword>
<proteinExistence type="predicted"/>
<dbReference type="InterPro" id="IPR051351">
    <property type="entry name" value="Ascorbate-PTS_EIIA_comp"/>
</dbReference>
<comment type="subcellular location">
    <subcellularLocation>
        <location evidence="1">Cytoplasm</location>
    </subcellularLocation>
</comment>
<comment type="function">
    <text evidence="8">The phosphoenolpyruvate-dependent sugar phosphotransferase system (sugar PTS), a major carbohydrate active transport system, catalyzes the phosphorylation of incoming sugar substrates concomitantly with their translocation across the cell membrane. The enzyme II UlaABC PTS system is involved in ascorbate transport.</text>
</comment>
<feature type="domain" description="PTS EIIA type-2" evidence="11">
    <location>
        <begin position="4"/>
        <end position="147"/>
    </location>
</feature>
<dbReference type="GO" id="GO:0005737">
    <property type="term" value="C:cytoplasm"/>
    <property type="evidence" value="ECO:0007669"/>
    <property type="project" value="UniProtKB-SubCell"/>
</dbReference>
<sequence length="150" mass="16468">MLSSLLTAETIQIGHADKISWSDAIRKAAEPLLSTGKIKESYIKAMISLVEENGPYINIGPNIALAHARPENGVKKMGMSLLKVDSAINLVNKDHPIKLFFVLAAVDNTKHLQALKELTTLLGNPDIVKRIEKASSVSEIVREIKEDDEK</sequence>
<accession>A0A917S5J3</accession>
<dbReference type="Pfam" id="PF00359">
    <property type="entry name" value="PTS_EIIA_2"/>
    <property type="match status" value="1"/>
</dbReference>
<name>A0A917S5J3_9BACL</name>
<dbReference type="GO" id="GO:0016301">
    <property type="term" value="F:kinase activity"/>
    <property type="evidence" value="ECO:0007669"/>
    <property type="project" value="UniProtKB-KW"/>
</dbReference>
<dbReference type="Gene3D" id="3.40.930.10">
    <property type="entry name" value="Mannitol-specific EII, Chain A"/>
    <property type="match status" value="1"/>
</dbReference>
<gene>
    <name evidence="12" type="primary">pts34A</name>
    <name evidence="12" type="ORF">GCM10007968_21750</name>
</gene>
<dbReference type="EMBL" id="BMOK01000009">
    <property type="protein sequence ID" value="GGL57359.1"/>
    <property type="molecule type" value="Genomic_DNA"/>
</dbReference>
<dbReference type="GO" id="GO:0009401">
    <property type="term" value="P:phosphoenolpyruvate-dependent sugar phosphotransferase system"/>
    <property type="evidence" value="ECO:0007669"/>
    <property type="project" value="UniProtKB-KW"/>
</dbReference>
<evidence type="ECO:0000256" key="3">
    <source>
        <dbReference type="ARBA" id="ARBA00022490"/>
    </source>
</evidence>
<evidence type="ECO:0000256" key="4">
    <source>
        <dbReference type="ARBA" id="ARBA00022553"/>
    </source>
</evidence>
<keyword evidence="4" id="KW-0597">Phosphoprotein</keyword>